<dbReference type="PANTHER" id="PTHR43053">
    <property type="entry name" value="GLYCOSIDASE FAMILY 31"/>
    <property type="match status" value="1"/>
</dbReference>
<dbReference type="SUPFAM" id="SSF51445">
    <property type="entry name" value="(Trans)glycosidases"/>
    <property type="match status" value="1"/>
</dbReference>
<keyword evidence="1" id="KW-0378">Hydrolase</keyword>
<keyword evidence="2" id="KW-0326">Glycosidase</keyword>
<reference evidence="3 4" key="1">
    <citation type="submission" date="2020-02" db="EMBL/GenBank/DDBJ databases">
        <authorList>
            <person name="Li X.-J."/>
            <person name="Han X.-M."/>
        </authorList>
    </citation>
    <scope>NUCLEOTIDE SEQUENCE [LARGE SCALE GENOMIC DNA]</scope>
    <source>
        <strain evidence="3 4">CCTCC AB 2017055</strain>
    </source>
</reference>
<protein>
    <submittedName>
        <fullName evidence="3">Alpha-galactosidase</fullName>
    </submittedName>
</protein>
<dbReference type="GO" id="GO:0016052">
    <property type="term" value="P:carbohydrate catabolic process"/>
    <property type="evidence" value="ECO:0007669"/>
    <property type="project" value="InterPro"/>
</dbReference>
<dbReference type="InterPro" id="IPR050985">
    <property type="entry name" value="Alpha-glycosidase_related"/>
</dbReference>
<dbReference type="Gene3D" id="3.20.20.70">
    <property type="entry name" value="Aldolase class I"/>
    <property type="match status" value="1"/>
</dbReference>
<accession>A0A6L9S8B5</accession>
<evidence type="ECO:0000313" key="3">
    <source>
        <dbReference type="EMBL" id="NEE01705.1"/>
    </source>
</evidence>
<evidence type="ECO:0000256" key="2">
    <source>
        <dbReference type="ARBA" id="ARBA00023295"/>
    </source>
</evidence>
<dbReference type="GO" id="GO:0004557">
    <property type="term" value="F:alpha-galactosidase activity"/>
    <property type="evidence" value="ECO:0007669"/>
    <property type="project" value="InterPro"/>
</dbReference>
<dbReference type="CDD" id="cd14791">
    <property type="entry name" value="GH36"/>
    <property type="match status" value="1"/>
</dbReference>
<dbReference type="RefSeq" id="WP_163739618.1">
    <property type="nucleotide sequence ID" value="NZ_JAAGOA010000011.1"/>
</dbReference>
<dbReference type="InterPro" id="IPR002252">
    <property type="entry name" value="Glyco_hydro_36"/>
</dbReference>
<dbReference type="EMBL" id="JAAGOA010000011">
    <property type="protein sequence ID" value="NEE01705.1"/>
    <property type="molecule type" value="Genomic_DNA"/>
</dbReference>
<dbReference type="InterPro" id="IPR017853">
    <property type="entry name" value="GH"/>
</dbReference>
<dbReference type="InterPro" id="IPR013785">
    <property type="entry name" value="Aldolase_TIM"/>
</dbReference>
<dbReference type="InterPro" id="IPR038417">
    <property type="entry name" value="Alpga-gal_N_sf"/>
</dbReference>
<evidence type="ECO:0000256" key="1">
    <source>
        <dbReference type="ARBA" id="ARBA00022801"/>
    </source>
</evidence>
<dbReference type="AlphaFoldDB" id="A0A6L9S8B5"/>
<evidence type="ECO:0000313" key="4">
    <source>
        <dbReference type="Proteomes" id="UP000475214"/>
    </source>
</evidence>
<dbReference type="Proteomes" id="UP000475214">
    <property type="component" value="Unassembled WGS sequence"/>
</dbReference>
<name>A0A6L9S8B5_9ACTN</name>
<dbReference type="PANTHER" id="PTHR43053:SF3">
    <property type="entry name" value="ALPHA-GALACTOSIDASE C-RELATED"/>
    <property type="match status" value="1"/>
</dbReference>
<dbReference type="Pfam" id="PF02065">
    <property type="entry name" value="Melibiase"/>
    <property type="match status" value="1"/>
</dbReference>
<comment type="caution">
    <text evidence="3">The sequence shown here is derived from an EMBL/GenBank/DDBJ whole genome shotgun (WGS) entry which is preliminary data.</text>
</comment>
<sequence length="754" mass="81333">MTATERTGPAAGSTHTTDRLLRWGHSALTLVVDLPVDAPPALIKLDGTDVAADHAVDTTRASTAPGPQPMAEILVAGHGRAWSGTRSIGTGVGGRLRYAGHAEDNEGQWRQLRIDATDVETGLRVEVVFQSQDGVPAVRTWTRIRNEHREPIVVHAVSSFASGAFLHGGGSVDDVDLYWAPSGWLSESRWRAAPLRDAGLPDLDFAGHGYRSRGCFAVTNTGTWSTKDALPVGALVHRPTGRSWAWQIEHNGSWRWEIGESRDGVYLSAAGPSDTDHQWRHMLAPGSEFSSVPVGIAVADDGLAGAAAALTRYRRCLVRPPSGRTAALPVIFNDYMNTLMGDPTSDALEPLIDAAATAGAEYFCIDAGWHDDSRAHDWYREIGAWEPSTTRFTDGLAGILARIRAAGMVPGLWLEPEVVGVRSPVARDLPDAAFFQRDGRRQVEDGRYHLDLRHPAAVAHLDGVIDRLVREFGVGYFKFDYNADFGPGTDVSAAAPGDGLLEHNRAHLAWLDRLLQRHPGLVIENCASGAMRMDYAMLGRLQVQSTSDQQNPLRYPPITAAAPLAVLPEQAGNWAYPQPGMSAEEIAFCMVTGMTGHMILSGHLDKMTADELRLVTEGVAAYRGFRAALPRAVPFWPAGLPGWTDPWVALGLRPSSDDLDQPTYLMMWRRPGAGPELSLAFPHLAGLAVRPSLVYPTGLEPWQLAWTAEDGLLTVTSPGAAPAARIIALTPVTRAAGHSQGLDRSGLIPNVGQD</sequence>
<proteinExistence type="predicted"/>
<dbReference type="Gene3D" id="2.70.98.60">
    <property type="entry name" value="alpha-galactosidase from lactobacil brevis"/>
    <property type="match status" value="1"/>
</dbReference>
<organism evidence="3 4">
    <name type="scientific">Phytoactinopolyspora halotolerans</name>
    <dbReference type="NCBI Taxonomy" id="1981512"/>
    <lineage>
        <taxon>Bacteria</taxon>
        <taxon>Bacillati</taxon>
        <taxon>Actinomycetota</taxon>
        <taxon>Actinomycetes</taxon>
        <taxon>Jiangellales</taxon>
        <taxon>Jiangellaceae</taxon>
        <taxon>Phytoactinopolyspora</taxon>
    </lineage>
</organism>
<gene>
    <name evidence="3" type="ORF">G1H10_16145</name>
</gene>
<keyword evidence="4" id="KW-1185">Reference proteome</keyword>
<dbReference type="PRINTS" id="PR00743">
    <property type="entry name" value="GLHYDRLASE36"/>
</dbReference>